<keyword evidence="2" id="KW-1185">Reference proteome</keyword>
<comment type="caution">
    <text evidence="1">The sequence shown here is derived from an EMBL/GenBank/DDBJ whole genome shotgun (WGS) entry which is preliminary data.</text>
</comment>
<sequence length="47" mass="5362">MTNAIAIALLVLILGLFAADQLWLQWQLPLMAARMADGLIEYLSFWR</sequence>
<reference evidence="2" key="1">
    <citation type="journal article" date="2019" name="Int. J. Syst. Evol. Microbiol.">
        <title>The Global Catalogue of Microorganisms (GCM) 10K type strain sequencing project: providing services to taxonomists for standard genome sequencing and annotation.</title>
        <authorList>
            <consortium name="The Broad Institute Genomics Platform"/>
            <consortium name="The Broad Institute Genome Sequencing Center for Infectious Disease"/>
            <person name="Wu L."/>
            <person name="Ma J."/>
        </authorList>
    </citation>
    <scope>NUCLEOTIDE SEQUENCE [LARGE SCALE GENOMIC DNA]</scope>
    <source>
        <strain evidence="2">KCTC 42473</strain>
    </source>
</reference>
<dbReference type="RefSeq" id="WP_377758228.1">
    <property type="nucleotide sequence ID" value="NZ_JBHRXY010000001.1"/>
</dbReference>
<accession>A0ABV7TYP4</accession>
<protein>
    <recommendedName>
        <fullName evidence="3">Glyceraldehyde-3-phosphate dehydrogenase</fullName>
    </recommendedName>
</protein>
<evidence type="ECO:0008006" key="3">
    <source>
        <dbReference type="Google" id="ProtNLM"/>
    </source>
</evidence>
<dbReference type="EMBL" id="JBHRXY010000001">
    <property type="protein sequence ID" value="MFC3627835.1"/>
    <property type="molecule type" value="Genomic_DNA"/>
</dbReference>
<evidence type="ECO:0000313" key="2">
    <source>
        <dbReference type="Proteomes" id="UP001595539"/>
    </source>
</evidence>
<name>A0ABV7TYP4_9RHOB</name>
<organism evidence="1 2">
    <name type="scientific">Paracoccus angustae</name>
    <dbReference type="NCBI Taxonomy" id="1671480"/>
    <lineage>
        <taxon>Bacteria</taxon>
        <taxon>Pseudomonadati</taxon>
        <taxon>Pseudomonadota</taxon>
        <taxon>Alphaproteobacteria</taxon>
        <taxon>Rhodobacterales</taxon>
        <taxon>Paracoccaceae</taxon>
        <taxon>Paracoccus</taxon>
    </lineage>
</organism>
<proteinExistence type="predicted"/>
<dbReference type="Proteomes" id="UP001595539">
    <property type="component" value="Unassembled WGS sequence"/>
</dbReference>
<evidence type="ECO:0000313" key="1">
    <source>
        <dbReference type="EMBL" id="MFC3627835.1"/>
    </source>
</evidence>
<gene>
    <name evidence="1" type="ORF">ACFOM8_00065</name>
</gene>